<dbReference type="InterPro" id="IPR002328">
    <property type="entry name" value="ADH_Zn_CS"/>
</dbReference>
<dbReference type="InterPro" id="IPR013149">
    <property type="entry name" value="ADH-like_C"/>
</dbReference>
<dbReference type="InterPro" id="IPR050129">
    <property type="entry name" value="Zn_alcohol_dh"/>
</dbReference>
<comment type="cofactor">
    <cofactor evidence="4">
        <name>Zn(2+)</name>
        <dbReference type="ChEBI" id="CHEBI:29105"/>
    </cofactor>
</comment>
<evidence type="ECO:0000256" key="4">
    <source>
        <dbReference type="RuleBase" id="RU361277"/>
    </source>
</evidence>
<protein>
    <submittedName>
        <fullName evidence="6">Zinc-dependent alcohol dehydrogenase family protein</fullName>
    </submittedName>
</protein>
<dbReference type="PANTHER" id="PTHR43401">
    <property type="entry name" value="L-THREONINE 3-DEHYDROGENASE"/>
    <property type="match status" value="1"/>
</dbReference>
<dbReference type="CDD" id="cd08260">
    <property type="entry name" value="Zn_ADH6"/>
    <property type="match status" value="1"/>
</dbReference>
<sequence>MKAALYKEFGQAITIEELPDPTPHKDGVVIRVQANGICRSDWHGWMGHDGDVRLPHVPGHELAGIVEAVGKNVTKWQIGDRVTLPFACGCGSCRECLSGNHQVCDNYFQPGFTAWGSFAEYVGIRYADTNLVKLPESLDFEDAASLGCRFITSFRAIVAQGRVAPGEWVVVHGCGGIGLSAIMIANAIGAQVIGVDIKDEALNLAKLLGAAVTLNPRKGPNLIEAIREITKGGAQVSIDALGSNETCLNSLLSLRKRGRHVQIGVMADDDAETPIPMGMVMFNELELIGSHGMQAHAFGPMLDMITTGKLHPGKMITRRVSLEEGIKVLESMGEFSEPGVVVITQF</sequence>
<reference evidence="6 7" key="1">
    <citation type="submission" date="2020-08" db="EMBL/GenBank/DDBJ databases">
        <title>Bridging the membrane lipid divide: bacteria of the FCB group superphylum have the potential to synthesize archaeal ether lipids.</title>
        <authorList>
            <person name="Villanueva L."/>
            <person name="Von Meijenfeldt F.A.B."/>
            <person name="Westbye A.B."/>
            <person name="Yadav S."/>
            <person name="Hopmans E.C."/>
            <person name="Dutilh B.E."/>
            <person name="Sinninghe Damste J.S."/>
        </authorList>
    </citation>
    <scope>NUCLEOTIDE SEQUENCE [LARGE SCALE GENOMIC DNA]</scope>
    <source>
        <strain evidence="6">NIOZ-UU36</strain>
    </source>
</reference>
<dbReference type="InterPro" id="IPR011032">
    <property type="entry name" value="GroES-like_sf"/>
</dbReference>
<gene>
    <name evidence="6" type="ORF">H8E29_16920</name>
</gene>
<evidence type="ECO:0000313" key="6">
    <source>
        <dbReference type="EMBL" id="MBC8336940.1"/>
    </source>
</evidence>
<dbReference type="Pfam" id="PF00107">
    <property type="entry name" value="ADH_zinc_N"/>
    <property type="match status" value="1"/>
</dbReference>
<name>A0A8J6NPA5_9CHLR</name>
<dbReference type="EMBL" id="JACNJN010000212">
    <property type="protein sequence ID" value="MBC8336940.1"/>
    <property type="molecule type" value="Genomic_DNA"/>
</dbReference>
<comment type="similarity">
    <text evidence="4">Belongs to the zinc-containing alcohol dehydrogenase family.</text>
</comment>
<organism evidence="6 7">
    <name type="scientific">Candidatus Desulfolinea nitratireducens</name>
    <dbReference type="NCBI Taxonomy" id="2841698"/>
    <lineage>
        <taxon>Bacteria</taxon>
        <taxon>Bacillati</taxon>
        <taxon>Chloroflexota</taxon>
        <taxon>Anaerolineae</taxon>
        <taxon>Anaerolineales</taxon>
        <taxon>Anaerolineales incertae sedis</taxon>
        <taxon>Candidatus Desulfolinea</taxon>
    </lineage>
</organism>
<accession>A0A8J6NPA5</accession>
<proteinExistence type="inferred from homology"/>
<evidence type="ECO:0000256" key="1">
    <source>
        <dbReference type="ARBA" id="ARBA00022723"/>
    </source>
</evidence>
<keyword evidence="3" id="KW-0560">Oxidoreductase</keyword>
<dbReference type="PANTHER" id="PTHR43401:SF5">
    <property type="entry name" value="ALCOHOL DEHYDROGENASE-RELATED"/>
    <property type="match status" value="1"/>
</dbReference>
<dbReference type="Pfam" id="PF08240">
    <property type="entry name" value="ADH_N"/>
    <property type="match status" value="1"/>
</dbReference>
<dbReference type="GO" id="GO:0008270">
    <property type="term" value="F:zinc ion binding"/>
    <property type="evidence" value="ECO:0007669"/>
    <property type="project" value="InterPro"/>
</dbReference>
<keyword evidence="1 4" id="KW-0479">Metal-binding</keyword>
<dbReference type="Proteomes" id="UP000614469">
    <property type="component" value="Unassembled WGS sequence"/>
</dbReference>
<dbReference type="SUPFAM" id="SSF51735">
    <property type="entry name" value="NAD(P)-binding Rossmann-fold domains"/>
    <property type="match status" value="1"/>
</dbReference>
<dbReference type="SUPFAM" id="SSF50129">
    <property type="entry name" value="GroES-like"/>
    <property type="match status" value="1"/>
</dbReference>
<evidence type="ECO:0000256" key="3">
    <source>
        <dbReference type="ARBA" id="ARBA00023002"/>
    </source>
</evidence>
<dbReference type="InterPro" id="IPR036291">
    <property type="entry name" value="NAD(P)-bd_dom_sf"/>
</dbReference>
<dbReference type="InterPro" id="IPR020843">
    <property type="entry name" value="ER"/>
</dbReference>
<dbReference type="AlphaFoldDB" id="A0A8J6NPA5"/>
<dbReference type="GO" id="GO:0016491">
    <property type="term" value="F:oxidoreductase activity"/>
    <property type="evidence" value="ECO:0007669"/>
    <property type="project" value="UniProtKB-KW"/>
</dbReference>
<evidence type="ECO:0000313" key="7">
    <source>
        <dbReference type="Proteomes" id="UP000614469"/>
    </source>
</evidence>
<dbReference type="PROSITE" id="PS00059">
    <property type="entry name" value="ADH_ZINC"/>
    <property type="match status" value="1"/>
</dbReference>
<comment type="caution">
    <text evidence="6">The sequence shown here is derived from an EMBL/GenBank/DDBJ whole genome shotgun (WGS) entry which is preliminary data.</text>
</comment>
<evidence type="ECO:0000256" key="2">
    <source>
        <dbReference type="ARBA" id="ARBA00022833"/>
    </source>
</evidence>
<evidence type="ECO:0000259" key="5">
    <source>
        <dbReference type="SMART" id="SM00829"/>
    </source>
</evidence>
<feature type="domain" description="Enoyl reductase (ER)" evidence="5">
    <location>
        <begin position="10"/>
        <end position="343"/>
    </location>
</feature>
<dbReference type="SMART" id="SM00829">
    <property type="entry name" value="PKS_ER"/>
    <property type="match status" value="1"/>
</dbReference>
<keyword evidence="2 4" id="KW-0862">Zinc</keyword>
<dbReference type="Gene3D" id="3.90.180.10">
    <property type="entry name" value="Medium-chain alcohol dehydrogenases, catalytic domain"/>
    <property type="match status" value="1"/>
</dbReference>
<dbReference type="InterPro" id="IPR013154">
    <property type="entry name" value="ADH-like_N"/>
</dbReference>